<evidence type="ECO:0000256" key="4">
    <source>
        <dbReference type="ARBA" id="ARBA00023163"/>
    </source>
</evidence>
<dbReference type="InterPro" id="IPR047057">
    <property type="entry name" value="MerR_fam"/>
</dbReference>
<evidence type="ECO:0000256" key="1">
    <source>
        <dbReference type="ARBA" id="ARBA00022491"/>
    </source>
</evidence>
<keyword evidence="2" id="KW-0805">Transcription regulation</keyword>
<accession>A0A9Q5ZAZ7</accession>
<evidence type="ECO:0000313" key="6">
    <source>
        <dbReference type="EMBL" id="PHK02456.1"/>
    </source>
</evidence>
<protein>
    <recommendedName>
        <fullName evidence="5">HTH merR-type domain-containing protein</fullName>
    </recommendedName>
</protein>
<feature type="domain" description="HTH merR-type" evidence="5">
    <location>
        <begin position="8"/>
        <end position="77"/>
    </location>
</feature>
<dbReference type="EMBL" id="LAHD01000053">
    <property type="protein sequence ID" value="PHK02456.1"/>
    <property type="molecule type" value="Genomic_DNA"/>
</dbReference>
<keyword evidence="4" id="KW-0804">Transcription</keyword>
<keyword evidence="3" id="KW-0238">DNA-binding</keyword>
<gene>
    <name evidence="6" type="ORF">VF08_18680</name>
</gene>
<name>A0A9Q5ZAZ7_NOSLI</name>
<dbReference type="RefSeq" id="WP_099068808.1">
    <property type="nucleotide sequence ID" value="NZ_LAHD01000053.1"/>
</dbReference>
<dbReference type="Proteomes" id="UP000222310">
    <property type="component" value="Unassembled WGS sequence"/>
</dbReference>
<dbReference type="Pfam" id="PF13411">
    <property type="entry name" value="MerR_1"/>
    <property type="match status" value="1"/>
</dbReference>
<proteinExistence type="predicted"/>
<dbReference type="SUPFAM" id="SSF46955">
    <property type="entry name" value="Putative DNA-binding domain"/>
    <property type="match status" value="1"/>
</dbReference>
<evidence type="ECO:0000256" key="2">
    <source>
        <dbReference type="ARBA" id="ARBA00023015"/>
    </source>
</evidence>
<dbReference type="GeneID" id="57092548"/>
<dbReference type="SMART" id="SM00422">
    <property type="entry name" value="HTH_MERR"/>
    <property type="match status" value="1"/>
</dbReference>
<dbReference type="GO" id="GO:0003677">
    <property type="term" value="F:DNA binding"/>
    <property type="evidence" value="ECO:0007669"/>
    <property type="project" value="UniProtKB-KW"/>
</dbReference>
<comment type="caution">
    <text evidence="6">The sequence shown here is derived from an EMBL/GenBank/DDBJ whole genome shotgun (WGS) entry which is preliminary data.</text>
</comment>
<organism evidence="6 7">
    <name type="scientific">Nostoc linckia z8</name>
    <dbReference type="NCBI Taxonomy" id="1628746"/>
    <lineage>
        <taxon>Bacteria</taxon>
        <taxon>Bacillati</taxon>
        <taxon>Cyanobacteriota</taxon>
        <taxon>Cyanophyceae</taxon>
        <taxon>Nostocales</taxon>
        <taxon>Nostocaceae</taxon>
        <taxon>Nostoc</taxon>
    </lineage>
</organism>
<dbReference type="PROSITE" id="PS50937">
    <property type="entry name" value="HTH_MERR_2"/>
    <property type="match status" value="1"/>
</dbReference>
<dbReference type="GO" id="GO:0003700">
    <property type="term" value="F:DNA-binding transcription factor activity"/>
    <property type="evidence" value="ECO:0007669"/>
    <property type="project" value="InterPro"/>
</dbReference>
<dbReference type="PRINTS" id="PR00040">
    <property type="entry name" value="HTHMERR"/>
</dbReference>
<keyword evidence="1" id="KW-0678">Repressor</keyword>
<dbReference type="InterPro" id="IPR000551">
    <property type="entry name" value="MerR-type_HTH_dom"/>
</dbReference>
<reference evidence="6 7" key="1">
    <citation type="submission" date="2015-02" db="EMBL/GenBank/DDBJ databases">
        <title>Nostoc linckia genome annotation.</title>
        <authorList>
            <person name="Zhou Z."/>
        </authorList>
    </citation>
    <scope>NUCLEOTIDE SEQUENCE [LARGE SCALE GENOMIC DNA]</scope>
    <source>
        <strain evidence="7">z8</strain>
    </source>
</reference>
<dbReference type="AlphaFoldDB" id="A0A9Q5ZAZ7"/>
<evidence type="ECO:0000256" key="3">
    <source>
        <dbReference type="ARBA" id="ARBA00023125"/>
    </source>
</evidence>
<dbReference type="Gene3D" id="1.10.1660.10">
    <property type="match status" value="1"/>
</dbReference>
<dbReference type="PANTHER" id="PTHR30204">
    <property type="entry name" value="REDOX-CYCLING DRUG-SENSING TRANSCRIPTIONAL ACTIVATOR SOXR"/>
    <property type="match status" value="1"/>
</dbReference>
<dbReference type="PANTHER" id="PTHR30204:SF69">
    <property type="entry name" value="MERR-FAMILY TRANSCRIPTIONAL REGULATOR"/>
    <property type="match status" value="1"/>
</dbReference>
<sequence>MVTQKQGLFFIGQIAVESGIPIKTIRYYEELGLLKCSGRTRGGFRLFSPEVLDRLAFIKRAQKLGLSLQEIREFLQICDEECFSSEEITNKLKDTILEIDPQIQQLRRLKTELKQLIPGVQILDKTDCRICANIPEKS</sequence>
<evidence type="ECO:0000259" key="5">
    <source>
        <dbReference type="PROSITE" id="PS50937"/>
    </source>
</evidence>
<evidence type="ECO:0000313" key="7">
    <source>
        <dbReference type="Proteomes" id="UP000222310"/>
    </source>
</evidence>
<dbReference type="InterPro" id="IPR009061">
    <property type="entry name" value="DNA-bd_dom_put_sf"/>
</dbReference>